<dbReference type="PANTHER" id="PTHR30160:SF1">
    <property type="entry name" value="LIPOPOLYSACCHARIDE 1,2-N-ACETYLGLUCOSAMINETRANSFERASE-RELATED"/>
    <property type="match status" value="1"/>
</dbReference>
<organism evidence="3 4">
    <name type="scientific">Panacibacter microcysteis</name>
    <dbReference type="NCBI Taxonomy" id="2793269"/>
    <lineage>
        <taxon>Bacteria</taxon>
        <taxon>Pseudomonadati</taxon>
        <taxon>Bacteroidota</taxon>
        <taxon>Chitinophagia</taxon>
        <taxon>Chitinophagales</taxon>
        <taxon>Chitinophagaceae</taxon>
        <taxon>Panacibacter</taxon>
    </lineage>
</organism>
<dbReference type="InterPro" id="IPR051199">
    <property type="entry name" value="LPS_LOS_Heptosyltrfase"/>
</dbReference>
<dbReference type="GO" id="GO:0008713">
    <property type="term" value="F:ADP-heptose-lipopolysaccharide heptosyltransferase activity"/>
    <property type="evidence" value="ECO:0007669"/>
    <property type="project" value="TreeGrafter"/>
</dbReference>
<protein>
    <submittedName>
        <fullName evidence="3">Glycosyltransferase family 9 protein</fullName>
    </submittedName>
</protein>
<dbReference type="InterPro" id="IPR002201">
    <property type="entry name" value="Glyco_trans_9"/>
</dbReference>
<dbReference type="GO" id="GO:0009244">
    <property type="term" value="P:lipopolysaccharide core region biosynthetic process"/>
    <property type="evidence" value="ECO:0007669"/>
    <property type="project" value="TreeGrafter"/>
</dbReference>
<gene>
    <name evidence="3" type="ORF">I5907_00595</name>
</gene>
<dbReference type="CDD" id="cd03789">
    <property type="entry name" value="GT9_LPS_heptosyltransferase"/>
    <property type="match status" value="1"/>
</dbReference>
<dbReference type="RefSeq" id="WP_196988811.1">
    <property type="nucleotide sequence ID" value="NZ_JADWYR010000001.1"/>
</dbReference>
<keyword evidence="1" id="KW-0328">Glycosyltransferase</keyword>
<dbReference type="EMBL" id="JADWYR010000001">
    <property type="protein sequence ID" value="MBG9374717.1"/>
    <property type="molecule type" value="Genomic_DNA"/>
</dbReference>
<dbReference type="Pfam" id="PF01075">
    <property type="entry name" value="Glyco_transf_9"/>
    <property type="match status" value="1"/>
</dbReference>
<proteinExistence type="predicted"/>
<dbReference type="AlphaFoldDB" id="A0A931E240"/>
<dbReference type="SUPFAM" id="SSF53756">
    <property type="entry name" value="UDP-Glycosyltransferase/glycogen phosphorylase"/>
    <property type="match status" value="1"/>
</dbReference>
<keyword evidence="4" id="KW-1185">Reference proteome</keyword>
<name>A0A931E240_9BACT</name>
<dbReference type="PANTHER" id="PTHR30160">
    <property type="entry name" value="TETRAACYLDISACCHARIDE 4'-KINASE-RELATED"/>
    <property type="match status" value="1"/>
</dbReference>
<evidence type="ECO:0000313" key="3">
    <source>
        <dbReference type="EMBL" id="MBG9374717.1"/>
    </source>
</evidence>
<evidence type="ECO:0000256" key="2">
    <source>
        <dbReference type="ARBA" id="ARBA00022679"/>
    </source>
</evidence>
<dbReference type="Gene3D" id="3.40.50.2000">
    <property type="entry name" value="Glycogen Phosphorylase B"/>
    <property type="match status" value="2"/>
</dbReference>
<accession>A0A931E240</accession>
<dbReference type="Proteomes" id="UP000628448">
    <property type="component" value="Unassembled WGS sequence"/>
</dbReference>
<sequence length="332" mass="37945">MKILVIRFSSIGDIVLASPVMRCLKKQLNAEVHFLTKQGMKAVTEHNPYIDKFFYFDNNLAQLKQQLKAEQYDYVVDLHKNFRTFSIKLALRTKTLTYKKETLRKFLLTKLHINVMMDKHITQRSLDTVAPLGVKDDGKGLDYFIGEKDVLPLEAIPLTHRFGYVALVIGGSYFTKKLPVEKLQQLCNKINHPIILVGGKEDIWEAEQIEKVDAIKIYNACGKFNLNQSADLVKKAKLVISHDTGLQYIACAFNRPVLAIWGGTSPELDVEPYYGKDTQQAVKFTYENFVVKGLSCQPCSNYGLKKCPRSHFKCMQLQDMDRITAATEKILW</sequence>
<keyword evidence="2" id="KW-0808">Transferase</keyword>
<comment type="caution">
    <text evidence="3">The sequence shown here is derived from an EMBL/GenBank/DDBJ whole genome shotgun (WGS) entry which is preliminary data.</text>
</comment>
<evidence type="ECO:0000313" key="4">
    <source>
        <dbReference type="Proteomes" id="UP000628448"/>
    </source>
</evidence>
<dbReference type="GO" id="GO:0005829">
    <property type="term" value="C:cytosol"/>
    <property type="evidence" value="ECO:0007669"/>
    <property type="project" value="TreeGrafter"/>
</dbReference>
<reference evidence="3" key="1">
    <citation type="submission" date="2020-11" db="EMBL/GenBank/DDBJ databases">
        <title>Bacterial whole genome sequence for Panacibacter sp. DH6.</title>
        <authorList>
            <person name="Le V."/>
            <person name="Ko S."/>
            <person name="Ahn C.-Y."/>
            <person name="Oh H.-M."/>
        </authorList>
    </citation>
    <scope>NUCLEOTIDE SEQUENCE</scope>
    <source>
        <strain evidence="3">DH6</strain>
    </source>
</reference>
<evidence type="ECO:0000256" key="1">
    <source>
        <dbReference type="ARBA" id="ARBA00022676"/>
    </source>
</evidence>